<feature type="domain" description="Mur ligase central" evidence="17">
    <location>
        <begin position="111"/>
        <end position="286"/>
    </location>
</feature>
<dbReference type="OrthoDB" id="9804126at2"/>
<dbReference type="GO" id="GO:0005737">
    <property type="term" value="C:cytoplasm"/>
    <property type="evidence" value="ECO:0007669"/>
    <property type="project" value="UniProtKB-SubCell"/>
</dbReference>
<dbReference type="HAMAP" id="MF_00046">
    <property type="entry name" value="MurC"/>
    <property type="match status" value="1"/>
</dbReference>
<comment type="similarity">
    <text evidence="14">Belongs to the MurCDEF family.</text>
</comment>
<dbReference type="Pfam" id="PF02875">
    <property type="entry name" value="Mur_ligase_C"/>
    <property type="match status" value="1"/>
</dbReference>
<keyword evidence="12 14" id="KW-0961">Cell wall biogenesis/degradation</keyword>
<sequence>MFRGRVKNIHFVGIGGSGMNGIAHVLLNLGFNVSGSDLKESSTVLNLKNMGAKVFIGHNPKNVIGADVVVYSSAVKEDNPEIVEAKKLGIPVIPRGEMLAELMRFKYGIAIAGSHGKTTTTSMVGTILAKTGYDPTIVIGGKLETFGSNAKLGRGDFLVAESDESDGSFLRLSPTIISINNIDLEHVGYYKDLDDIKKAFIDFANKIPFYGAVALNIDDKNIKDILPSIEKRVIKFAIEDKNADIVAYDLNLENGRYRFKVNDFGEIHLSIPGKHNIYNALASISIATELNIPFCVIKETLENFKNANRRFDIKFDGKIKVIDDYAHHPSEIKATISAANDMYQNKNRLITIFQPHRYTRLASLFDEFVDSFKDSDIIIITDIYSAGEKQIEVVSGEKLAETIKEKLNKQVYFAKYLSDVENITKDIIKENDVILVLGAGNITQVAESLAKYFRGEK</sequence>
<feature type="domain" description="Mur ligase N-terminal catalytic" evidence="15">
    <location>
        <begin position="8"/>
        <end position="107"/>
    </location>
</feature>
<evidence type="ECO:0000256" key="8">
    <source>
        <dbReference type="ARBA" id="ARBA00022840"/>
    </source>
</evidence>
<dbReference type="Pfam" id="PF01225">
    <property type="entry name" value="Mur_ligase"/>
    <property type="match status" value="1"/>
</dbReference>
<keyword evidence="19" id="KW-1185">Reference proteome</keyword>
<keyword evidence="8 14" id="KW-0067">ATP-binding</keyword>
<evidence type="ECO:0000256" key="10">
    <source>
        <dbReference type="ARBA" id="ARBA00022984"/>
    </source>
</evidence>
<dbReference type="InterPro" id="IPR004101">
    <property type="entry name" value="Mur_ligase_C"/>
</dbReference>
<dbReference type="SUPFAM" id="SSF51984">
    <property type="entry name" value="MurCD N-terminal domain"/>
    <property type="match status" value="1"/>
</dbReference>
<proteinExistence type="inferred from homology"/>
<keyword evidence="5 14" id="KW-0436">Ligase</keyword>
<evidence type="ECO:0000256" key="6">
    <source>
        <dbReference type="ARBA" id="ARBA00022618"/>
    </source>
</evidence>
<evidence type="ECO:0000256" key="3">
    <source>
        <dbReference type="ARBA" id="ARBA00012211"/>
    </source>
</evidence>
<dbReference type="GO" id="GO:0008360">
    <property type="term" value="P:regulation of cell shape"/>
    <property type="evidence" value="ECO:0007669"/>
    <property type="project" value="UniProtKB-KW"/>
</dbReference>
<keyword evidence="11 14" id="KW-0131">Cell cycle</keyword>
<evidence type="ECO:0000256" key="2">
    <source>
        <dbReference type="ARBA" id="ARBA00004752"/>
    </source>
</evidence>
<evidence type="ECO:0000256" key="7">
    <source>
        <dbReference type="ARBA" id="ARBA00022741"/>
    </source>
</evidence>
<keyword evidence="4 14" id="KW-0963">Cytoplasm</keyword>
<dbReference type="GO" id="GO:0051301">
    <property type="term" value="P:cell division"/>
    <property type="evidence" value="ECO:0007669"/>
    <property type="project" value="UniProtKB-KW"/>
</dbReference>
<comment type="function">
    <text evidence="14">Cell wall formation.</text>
</comment>
<dbReference type="GO" id="GO:0005524">
    <property type="term" value="F:ATP binding"/>
    <property type="evidence" value="ECO:0007669"/>
    <property type="project" value="UniProtKB-UniRule"/>
</dbReference>
<evidence type="ECO:0000256" key="1">
    <source>
        <dbReference type="ARBA" id="ARBA00004496"/>
    </source>
</evidence>
<dbReference type="PANTHER" id="PTHR43445:SF3">
    <property type="entry name" value="UDP-N-ACETYLMURAMATE--L-ALANINE LIGASE"/>
    <property type="match status" value="1"/>
</dbReference>
<keyword evidence="6 14" id="KW-0132">Cell division</keyword>
<reference evidence="18 19" key="1">
    <citation type="submission" date="2018-10" db="EMBL/GenBank/DDBJ databases">
        <title>Genomic Encyclopedia of Archaeal and Bacterial Type Strains, Phase II (KMG-II): from individual species to whole genera.</title>
        <authorList>
            <person name="Goeker M."/>
        </authorList>
    </citation>
    <scope>NUCLEOTIDE SEQUENCE [LARGE SCALE GENOMIC DNA]</scope>
    <source>
        <strain evidence="18 19">VM1</strain>
    </source>
</reference>
<dbReference type="EC" id="6.3.2.8" evidence="3 14"/>
<accession>A0A3M0BET6</accession>
<feature type="domain" description="Mur ligase C-terminal" evidence="16">
    <location>
        <begin position="309"/>
        <end position="440"/>
    </location>
</feature>
<dbReference type="Gene3D" id="3.40.1190.10">
    <property type="entry name" value="Mur-like, catalytic domain"/>
    <property type="match status" value="1"/>
</dbReference>
<evidence type="ECO:0000256" key="14">
    <source>
        <dbReference type="HAMAP-Rule" id="MF_00046"/>
    </source>
</evidence>
<dbReference type="InterPro" id="IPR000713">
    <property type="entry name" value="Mur_ligase_N"/>
</dbReference>
<protein>
    <recommendedName>
        <fullName evidence="3 14">UDP-N-acetylmuramate--L-alanine ligase</fullName>
        <ecNumber evidence="3 14">6.3.2.8</ecNumber>
    </recommendedName>
    <alternativeName>
        <fullName evidence="14">UDP-N-acetylmuramoyl-L-alanine synthetase</fullName>
    </alternativeName>
</protein>
<gene>
    <name evidence="14" type="primary">murC</name>
    <name evidence="18" type="ORF">CLV39_1426</name>
</gene>
<evidence type="ECO:0000259" key="15">
    <source>
        <dbReference type="Pfam" id="PF01225"/>
    </source>
</evidence>
<dbReference type="GO" id="GO:0071555">
    <property type="term" value="P:cell wall organization"/>
    <property type="evidence" value="ECO:0007669"/>
    <property type="project" value="UniProtKB-KW"/>
</dbReference>
<evidence type="ECO:0000256" key="4">
    <source>
        <dbReference type="ARBA" id="ARBA00022490"/>
    </source>
</evidence>
<dbReference type="UniPathway" id="UPA00219"/>
<dbReference type="Gene3D" id="3.90.190.20">
    <property type="entry name" value="Mur ligase, C-terminal domain"/>
    <property type="match status" value="1"/>
</dbReference>
<keyword evidence="7 14" id="KW-0547">Nucleotide-binding</keyword>
<evidence type="ECO:0000256" key="12">
    <source>
        <dbReference type="ARBA" id="ARBA00023316"/>
    </source>
</evidence>
<dbReference type="InterPro" id="IPR005758">
    <property type="entry name" value="UDP-N-AcMur_Ala_ligase_MurC"/>
</dbReference>
<dbReference type="InterPro" id="IPR036615">
    <property type="entry name" value="Mur_ligase_C_dom_sf"/>
</dbReference>
<dbReference type="Gene3D" id="3.40.50.720">
    <property type="entry name" value="NAD(P)-binding Rossmann-like Domain"/>
    <property type="match status" value="1"/>
</dbReference>
<evidence type="ECO:0000256" key="5">
    <source>
        <dbReference type="ARBA" id="ARBA00022598"/>
    </source>
</evidence>
<comment type="subcellular location">
    <subcellularLocation>
        <location evidence="1 14">Cytoplasm</location>
    </subcellularLocation>
</comment>
<comment type="pathway">
    <text evidence="2 14">Cell wall biogenesis; peptidoglycan biosynthesis.</text>
</comment>
<dbReference type="GO" id="GO:0009252">
    <property type="term" value="P:peptidoglycan biosynthetic process"/>
    <property type="evidence" value="ECO:0007669"/>
    <property type="project" value="UniProtKB-UniRule"/>
</dbReference>
<evidence type="ECO:0000256" key="9">
    <source>
        <dbReference type="ARBA" id="ARBA00022960"/>
    </source>
</evidence>
<dbReference type="Proteomes" id="UP000280842">
    <property type="component" value="Unassembled WGS sequence"/>
</dbReference>
<organism evidence="18 19">
    <name type="scientific">Hydrogenothermus marinus</name>
    <dbReference type="NCBI Taxonomy" id="133270"/>
    <lineage>
        <taxon>Bacteria</taxon>
        <taxon>Pseudomonadati</taxon>
        <taxon>Aquificota</taxon>
        <taxon>Aquificia</taxon>
        <taxon>Aquificales</taxon>
        <taxon>Hydrogenothermaceae</taxon>
        <taxon>Hydrogenothermus</taxon>
    </lineage>
</organism>
<dbReference type="NCBIfam" id="TIGR01082">
    <property type="entry name" value="murC"/>
    <property type="match status" value="1"/>
</dbReference>
<dbReference type="SUPFAM" id="SSF53244">
    <property type="entry name" value="MurD-like peptide ligases, peptide-binding domain"/>
    <property type="match status" value="1"/>
</dbReference>
<dbReference type="Pfam" id="PF08245">
    <property type="entry name" value="Mur_ligase_M"/>
    <property type="match status" value="1"/>
</dbReference>
<comment type="caution">
    <text evidence="18">The sequence shown here is derived from an EMBL/GenBank/DDBJ whole genome shotgun (WGS) entry which is preliminary data.</text>
</comment>
<name>A0A3M0BET6_9AQUI</name>
<dbReference type="InterPro" id="IPR013221">
    <property type="entry name" value="Mur_ligase_cen"/>
</dbReference>
<keyword evidence="10 14" id="KW-0573">Peptidoglycan synthesis</keyword>
<dbReference type="PANTHER" id="PTHR43445">
    <property type="entry name" value="UDP-N-ACETYLMURAMATE--L-ALANINE LIGASE-RELATED"/>
    <property type="match status" value="1"/>
</dbReference>
<dbReference type="SUPFAM" id="SSF53623">
    <property type="entry name" value="MurD-like peptide ligases, catalytic domain"/>
    <property type="match status" value="1"/>
</dbReference>
<dbReference type="GO" id="GO:0008763">
    <property type="term" value="F:UDP-N-acetylmuramate-L-alanine ligase activity"/>
    <property type="evidence" value="ECO:0007669"/>
    <property type="project" value="UniProtKB-UniRule"/>
</dbReference>
<dbReference type="EMBL" id="REFO01000014">
    <property type="protein sequence ID" value="RMA93095.1"/>
    <property type="molecule type" value="Genomic_DNA"/>
</dbReference>
<dbReference type="RefSeq" id="WP_121923534.1">
    <property type="nucleotide sequence ID" value="NZ_REFO01000014.1"/>
</dbReference>
<evidence type="ECO:0000313" key="19">
    <source>
        <dbReference type="Proteomes" id="UP000280842"/>
    </source>
</evidence>
<feature type="binding site" evidence="14">
    <location>
        <begin position="113"/>
        <end position="119"/>
    </location>
    <ligand>
        <name>ATP</name>
        <dbReference type="ChEBI" id="CHEBI:30616"/>
    </ligand>
</feature>
<keyword evidence="9 14" id="KW-0133">Cell shape</keyword>
<comment type="catalytic activity">
    <reaction evidence="13 14">
        <text>UDP-N-acetyl-alpha-D-muramate + L-alanine + ATP = UDP-N-acetyl-alpha-D-muramoyl-L-alanine + ADP + phosphate + H(+)</text>
        <dbReference type="Rhea" id="RHEA:23372"/>
        <dbReference type="ChEBI" id="CHEBI:15378"/>
        <dbReference type="ChEBI" id="CHEBI:30616"/>
        <dbReference type="ChEBI" id="CHEBI:43474"/>
        <dbReference type="ChEBI" id="CHEBI:57972"/>
        <dbReference type="ChEBI" id="CHEBI:70757"/>
        <dbReference type="ChEBI" id="CHEBI:83898"/>
        <dbReference type="ChEBI" id="CHEBI:456216"/>
        <dbReference type="EC" id="6.3.2.8"/>
    </reaction>
</comment>
<evidence type="ECO:0000256" key="13">
    <source>
        <dbReference type="ARBA" id="ARBA00047833"/>
    </source>
</evidence>
<evidence type="ECO:0000313" key="18">
    <source>
        <dbReference type="EMBL" id="RMA93095.1"/>
    </source>
</evidence>
<evidence type="ECO:0000259" key="16">
    <source>
        <dbReference type="Pfam" id="PF02875"/>
    </source>
</evidence>
<evidence type="ECO:0000259" key="17">
    <source>
        <dbReference type="Pfam" id="PF08245"/>
    </source>
</evidence>
<dbReference type="AlphaFoldDB" id="A0A3M0BET6"/>
<dbReference type="InterPro" id="IPR050061">
    <property type="entry name" value="MurCDEF_pg_biosynth"/>
</dbReference>
<evidence type="ECO:0000256" key="11">
    <source>
        <dbReference type="ARBA" id="ARBA00023306"/>
    </source>
</evidence>
<dbReference type="InterPro" id="IPR036565">
    <property type="entry name" value="Mur-like_cat_sf"/>
</dbReference>